<dbReference type="Gene3D" id="3.40.50.10700">
    <property type="entry name" value="AF0625-like"/>
    <property type="match status" value="1"/>
</dbReference>
<dbReference type="HAMAP" id="MF_00562">
    <property type="entry name" value="Deacylase_DtdA"/>
    <property type="match status" value="1"/>
</dbReference>
<comment type="function">
    <text evidence="4">D-aminoacyl-tRNA deacylase with broad substrate specificity. By recycling D-aminoacyl-tRNA to D-amino acids and free tRNA molecules, this enzyme counteracts the toxicity associated with the formation of D-aminoacyl-tRNA entities in vivo.</text>
</comment>
<dbReference type="Gene3D" id="3.40.630.50">
    <property type="entry name" value="AF0625-like"/>
    <property type="match status" value="1"/>
</dbReference>
<dbReference type="InterPro" id="IPR007508">
    <property type="entry name" value="DtdA"/>
</dbReference>
<comment type="similarity">
    <text evidence="4">Belongs to the DtdA deacylase family.</text>
</comment>
<proteinExistence type="inferred from homology"/>
<name>A0ABT8M9D1_9EURY</name>
<comment type="caution">
    <text evidence="5">The sequence shown here is derived from an EMBL/GenBank/DDBJ whole genome shotgun (WGS) entry which is preliminary data.</text>
</comment>
<evidence type="ECO:0000256" key="3">
    <source>
        <dbReference type="ARBA" id="ARBA00022833"/>
    </source>
</evidence>
<dbReference type="PANTHER" id="PTHR34667:SF1">
    <property type="entry name" value="D-AMINOACYL-TRNA DEACYLASE"/>
    <property type="match status" value="1"/>
</dbReference>
<reference evidence="5" key="1">
    <citation type="submission" date="2019-05" db="EMBL/GenBank/DDBJ databases">
        <title>Methanoculleus sp. FWC-SCC1, a methanogenic archaeon isolated from deep marine cold seep.</title>
        <authorList>
            <person name="Chen Y.-W."/>
            <person name="Chen S.-C."/>
            <person name="Teng N.-H."/>
            <person name="Lai M.-C."/>
        </authorList>
    </citation>
    <scope>NUCLEOTIDE SEQUENCE</scope>
    <source>
        <strain evidence="5">FWC-SCC1</strain>
    </source>
</reference>
<dbReference type="EC" id="3.1.1.96" evidence="4"/>
<comment type="cofactor">
    <cofactor evidence="4">
        <name>Zn(2+)</name>
        <dbReference type="ChEBI" id="CHEBI:29105"/>
    </cofactor>
    <text evidence="4">Binds 2 Zn(2+) ions per subunit.</text>
</comment>
<comment type="catalytic activity">
    <reaction evidence="4">
        <text>glycyl-tRNA(Ala) + H2O = tRNA(Ala) + glycine + H(+)</text>
        <dbReference type="Rhea" id="RHEA:53744"/>
        <dbReference type="Rhea" id="RHEA-COMP:9657"/>
        <dbReference type="Rhea" id="RHEA-COMP:13640"/>
        <dbReference type="ChEBI" id="CHEBI:15377"/>
        <dbReference type="ChEBI" id="CHEBI:15378"/>
        <dbReference type="ChEBI" id="CHEBI:57305"/>
        <dbReference type="ChEBI" id="CHEBI:78442"/>
        <dbReference type="ChEBI" id="CHEBI:78522"/>
        <dbReference type="EC" id="3.1.1.96"/>
    </reaction>
</comment>
<sequence length="438" mass="47983">MRIAIVNSRQDPGGVNIRQHLLSLLDGPEDWPLTEQHDLTFLEVDERLIYQDRIDAGLDADLILFISRHSSRHPVPALTVHVTGNYAAAALGGEERMLAPAAPEWMHALLHRCARSAPEGYRVSYEVTHHGPTDLATPSLFVEIGSTEKEWTDPAAGRAVATSILTAQPASTINLIGFGGTHYAVRQTAIALGSRAAFGHIASSNRQVPTLDLAMVRAMAEKSRAVAAYVDRKALSREEERLVDDLLGRAGILTLTESELLDIGDVDWNTYLQIRTLAGEVAPGSRVKIRNLQGAGIPVTVSINHELLEEVVKSDKTALMSKIDQMPVATLSNGRQEVLPTFITYESEEFRLANDLTTLCVKLLLISGNTVATGDHLLIRKTRFDPEKAHRLGVPPGPLFGKLAGGREIEIEGRRITPDMVWAHSVKEIHLPGLERYT</sequence>
<evidence type="ECO:0000313" key="5">
    <source>
        <dbReference type="EMBL" id="MDN7024524.1"/>
    </source>
</evidence>
<evidence type="ECO:0000256" key="2">
    <source>
        <dbReference type="ARBA" id="ARBA00022801"/>
    </source>
</evidence>
<protein>
    <recommendedName>
        <fullName evidence="4">D-aminoacyl-tRNA deacylase</fullName>
        <ecNumber evidence="4">3.1.1.96</ecNumber>
    </recommendedName>
</protein>
<keyword evidence="2 4" id="KW-0378">Hydrolase</keyword>
<evidence type="ECO:0000256" key="1">
    <source>
        <dbReference type="ARBA" id="ARBA00022723"/>
    </source>
</evidence>
<dbReference type="InterPro" id="IPR018033">
    <property type="entry name" value="Deacylase_DtdA_archaea"/>
</dbReference>
<dbReference type="NCBIfam" id="NF011436">
    <property type="entry name" value="PRK14866.1-3"/>
    <property type="match status" value="1"/>
</dbReference>
<dbReference type="RefSeq" id="WP_301663639.1">
    <property type="nucleotide sequence ID" value="NZ_VCYH01000004.1"/>
</dbReference>
<keyword evidence="1 4" id="KW-0479">Metal-binding</keyword>
<keyword evidence="3 4" id="KW-0862">Zinc</keyword>
<keyword evidence="6" id="KW-1185">Reference proteome</keyword>
<dbReference type="SUPFAM" id="SSF142535">
    <property type="entry name" value="AF0625-like"/>
    <property type="match status" value="1"/>
</dbReference>
<dbReference type="Pfam" id="PF04414">
    <property type="entry name" value="tRNA_deacylase"/>
    <property type="match status" value="1"/>
</dbReference>
<organism evidence="5 6">
    <name type="scientific">Methanoculleus frigidifontis</name>
    <dbReference type="NCBI Taxonomy" id="2584085"/>
    <lineage>
        <taxon>Archaea</taxon>
        <taxon>Methanobacteriati</taxon>
        <taxon>Methanobacteriota</taxon>
        <taxon>Stenosarchaea group</taxon>
        <taxon>Methanomicrobia</taxon>
        <taxon>Methanomicrobiales</taxon>
        <taxon>Methanomicrobiaceae</taxon>
        <taxon>Methanoculleus</taxon>
    </lineage>
</organism>
<accession>A0ABT8M9D1</accession>
<dbReference type="Proteomes" id="UP001168338">
    <property type="component" value="Unassembled WGS sequence"/>
</dbReference>
<gene>
    <name evidence="4" type="primary">dtdA</name>
    <name evidence="5" type="ORF">FGU65_06415</name>
</gene>
<evidence type="ECO:0000313" key="6">
    <source>
        <dbReference type="Proteomes" id="UP001168338"/>
    </source>
</evidence>
<dbReference type="EMBL" id="VCYH01000004">
    <property type="protein sequence ID" value="MDN7024524.1"/>
    <property type="molecule type" value="Genomic_DNA"/>
</dbReference>
<comment type="subunit">
    <text evidence="4">Monomer.</text>
</comment>
<evidence type="ECO:0000256" key="4">
    <source>
        <dbReference type="HAMAP-Rule" id="MF_00562"/>
    </source>
</evidence>
<comment type="catalytic activity">
    <reaction evidence="4">
        <text>a D-aminoacyl-tRNA + H2O = a tRNA + a D-alpha-amino acid + H(+)</text>
        <dbReference type="Rhea" id="RHEA:13953"/>
        <dbReference type="Rhea" id="RHEA-COMP:10123"/>
        <dbReference type="Rhea" id="RHEA-COMP:10124"/>
        <dbReference type="ChEBI" id="CHEBI:15377"/>
        <dbReference type="ChEBI" id="CHEBI:15378"/>
        <dbReference type="ChEBI" id="CHEBI:59871"/>
        <dbReference type="ChEBI" id="CHEBI:78442"/>
        <dbReference type="ChEBI" id="CHEBI:79333"/>
        <dbReference type="EC" id="3.1.1.96"/>
    </reaction>
</comment>
<dbReference type="PANTHER" id="PTHR34667">
    <property type="entry name" value="D-AMINOACYL-TRNA DEACYLASE"/>
    <property type="match status" value="1"/>
</dbReference>